<reference evidence="1" key="1">
    <citation type="submission" date="2020-03" db="EMBL/GenBank/DDBJ databases">
        <title>Hybrid Assembly of Korean Phytophthora infestans isolates.</title>
        <authorList>
            <person name="Prokchorchik M."/>
            <person name="Lee Y."/>
            <person name="Seo J."/>
            <person name="Cho J.-H."/>
            <person name="Park Y.-E."/>
            <person name="Jang D.-C."/>
            <person name="Im J.-S."/>
            <person name="Choi J.-G."/>
            <person name="Park H.-J."/>
            <person name="Lee G.-B."/>
            <person name="Lee Y.-G."/>
            <person name="Hong S.-Y."/>
            <person name="Cho K."/>
            <person name="Sohn K.H."/>
        </authorList>
    </citation>
    <scope>NUCLEOTIDE SEQUENCE</scope>
    <source>
        <strain evidence="1">KR_2_A2</strain>
    </source>
</reference>
<sequence>MLCTRRLLYSNRQAKRDCVVVKKPVQVSMQSVRKSFGALRAGGESTQKYKAVGEMKREVAACSARR</sequence>
<dbReference type="AlphaFoldDB" id="A0A8S9TPM6"/>
<organism evidence="1 2">
    <name type="scientific">Phytophthora infestans</name>
    <name type="common">Potato late blight agent</name>
    <name type="synonym">Botrytis infestans</name>
    <dbReference type="NCBI Taxonomy" id="4787"/>
    <lineage>
        <taxon>Eukaryota</taxon>
        <taxon>Sar</taxon>
        <taxon>Stramenopiles</taxon>
        <taxon>Oomycota</taxon>
        <taxon>Peronosporomycetes</taxon>
        <taxon>Peronosporales</taxon>
        <taxon>Peronosporaceae</taxon>
        <taxon>Phytophthora</taxon>
    </lineage>
</organism>
<evidence type="ECO:0000313" key="1">
    <source>
        <dbReference type="EMBL" id="KAF4128484.1"/>
    </source>
</evidence>
<accession>A0A8S9TPM6</accession>
<protein>
    <submittedName>
        <fullName evidence="1">Uncharacterized protein</fullName>
    </submittedName>
</protein>
<proteinExistence type="predicted"/>
<dbReference type="EMBL" id="JAACNO010003121">
    <property type="protein sequence ID" value="KAF4128484.1"/>
    <property type="molecule type" value="Genomic_DNA"/>
</dbReference>
<comment type="caution">
    <text evidence="1">The sequence shown here is derived from an EMBL/GenBank/DDBJ whole genome shotgun (WGS) entry which is preliminary data.</text>
</comment>
<dbReference type="Proteomes" id="UP000704712">
    <property type="component" value="Unassembled WGS sequence"/>
</dbReference>
<name>A0A8S9TPM6_PHYIN</name>
<gene>
    <name evidence="1" type="ORF">GN958_ATG22319</name>
</gene>
<evidence type="ECO:0000313" key="2">
    <source>
        <dbReference type="Proteomes" id="UP000704712"/>
    </source>
</evidence>